<feature type="binding site" evidence="5">
    <location>
        <position position="384"/>
    </location>
    <ligand>
        <name>pyridoxal 5'-phosphate</name>
        <dbReference type="ChEBI" id="CHEBI:597326"/>
    </ligand>
</feature>
<evidence type="ECO:0000256" key="2">
    <source>
        <dbReference type="ARBA" id="ARBA00022793"/>
    </source>
</evidence>
<dbReference type="GO" id="GO:0009089">
    <property type="term" value="P:lysine biosynthetic process via diaminopimelate"/>
    <property type="evidence" value="ECO:0007669"/>
    <property type="project" value="UniProtKB-UniRule"/>
</dbReference>
<name>A0A9D1VB26_9BACT</name>
<dbReference type="PANTHER" id="PTHR43727">
    <property type="entry name" value="DIAMINOPIMELATE DECARBOXYLASE"/>
    <property type="match status" value="1"/>
</dbReference>
<comment type="subunit">
    <text evidence="5">Homodimer.</text>
</comment>
<dbReference type="Proteomes" id="UP000823964">
    <property type="component" value="Unassembled WGS sequence"/>
</dbReference>
<dbReference type="GO" id="GO:0008836">
    <property type="term" value="F:diaminopimelate decarboxylase activity"/>
    <property type="evidence" value="ECO:0007669"/>
    <property type="project" value="UniProtKB-UniRule"/>
</dbReference>
<dbReference type="EC" id="4.1.1.20" evidence="5 6"/>
<dbReference type="NCBIfam" id="TIGR01048">
    <property type="entry name" value="lysA"/>
    <property type="match status" value="1"/>
</dbReference>
<reference evidence="10" key="1">
    <citation type="journal article" date="2021" name="PeerJ">
        <title>Extensive microbial diversity within the chicken gut microbiome revealed by metagenomics and culture.</title>
        <authorList>
            <person name="Gilroy R."/>
            <person name="Ravi A."/>
            <person name="Getino M."/>
            <person name="Pursley I."/>
            <person name="Horton D.L."/>
            <person name="Alikhan N.F."/>
            <person name="Baker D."/>
            <person name="Gharbi K."/>
            <person name="Hall N."/>
            <person name="Watson M."/>
            <person name="Adriaenssens E.M."/>
            <person name="Foster-Nyarko E."/>
            <person name="Jarju S."/>
            <person name="Secka A."/>
            <person name="Antonio M."/>
            <person name="Oren A."/>
            <person name="Chaudhuri R.R."/>
            <person name="La Ragione R."/>
            <person name="Hildebrand F."/>
            <person name="Pallen M.J."/>
        </authorList>
    </citation>
    <scope>NUCLEOTIDE SEQUENCE</scope>
    <source>
        <strain evidence="10">14975</strain>
    </source>
</reference>
<dbReference type="InterPro" id="IPR029066">
    <property type="entry name" value="PLP-binding_barrel"/>
</dbReference>
<dbReference type="Gene3D" id="3.20.20.10">
    <property type="entry name" value="Alanine racemase"/>
    <property type="match status" value="1"/>
</dbReference>
<feature type="binding site" evidence="5">
    <location>
        <begin position="286"/>
        <end position="289"/>
    </location>
    <ligand>
        <name>pyridoxal 5'-phosphate</name>
        <dbReference type="ChEBI" id="CHEBI:597326"/>
    </ligand>
</feature>
<feature type="active site" description="Proton donor" evidence="7">
    <location>
        <position position="355"/>
    </location>
</feature>
<keyword evidence="2 5" id="KW-0210">Decarboxylase</keyword>
<keyword evidence="4 5" id="KW-0456">Lyase</keyword>
<evidence type="ECO:0000313" key="10">
    <source>
        <dbReference type="EMBL" id="HIX19495.1"/>
    </source>
</evidence>
<keyword evidence="3 5" id="KW-0663">Pyridoxal phosphate</keyword>
<dbReference type="InterPro" id="IPR022653">
    <property type="entry name" value="De-COase2_pyr-phos_BS"/>
</dbReference>
<dbReference type="GO" id="GO:0030170">
    <property type="term" value="F:pyridoxal phosphate binding"/>
    <property type="evidence" value="ECO:0007669"/>
    <property type="project" value="UniProtKB-UniRule"/>
</dbReference>
<keyword evidence="5" id="KW-0028">Amino-acid biosynthesis</keyword>
<evidence type="ECO:0000313" key="11">
    <source>
        <dbReference type="Proteomes" id="UP000823964"/>
    </source>
</evidence>
<gene>
    <name evidence="5 10" type="primary">lysA</name>
    <name evidence="10" type="ORF">H9862_02700</name>
</gene>
<feature type="binding site" evidence="5">
    <location>
        <position position="329"/>
    </location>
    <ligand>
        <name>substrate</name>
    </ligand>
</feature>
<dbReference type="SUPFAM" id="SSF50621">
    <property type="entry name" value="Alanine racemase C-terminal domain-like"/>
    <property type="match status" value="1"/>
</dbReference>
<dbReference type="PRINTS" id="PR01181">
    <property type="entry name" value="DAPDCRBXLASE"/>
</dbReference>
<dbReference type="PANTHER" id="PTHR43727:SF2">
    <property type="entry name" value="GROUP IV DECARBOXYLASE"/>
    <property type="match status" value="1"/>
</dbReference>
<comment type="pathway">
    <text evidence="5 8">Amino-acid biosynthesis; L-lysine biosynthesis via DAP pathway; L-lysine from DL-2,6-diaminopimelate: step 1/1.</text>
</comment>
<organism evidence="10 11">
    <name type="scientific">Candidatus Akkermansia intestinigallinarum</name>
    <dbReference type="NCBI Taxonomy" id="2838431"/>
    <lineage>
        <taxon>Bacteria</taxon>
        <taxon>Pseudomonadati</taxon>
        <taxon>Verrucomicrobiota</taxon>
        <taxon>Verrucomicrobiia</taxon>
        <taxon>Verrucomicrobiales</taxon>
        <taxon>Akkermansiaceae</taxon>
        <taxon>Akkermansia</taxon>
    </lineage>
</organism>
<evidence type="ECO:0000259" key="9">
    <source>
        <dbReference type="Pfam" id="PF02784"/>
    </source>
</evidence>
<keyword evidence="5 8" id="KW-0457">Lysine biosynthesis</keyword>
<feature type="binding site" evidence="5">
    <location>
        <position position="325"/>
    </location>
    <ligand>
        <name>substrate</name>
    </ligand>
</feature>
<dbReference type="PRINTS" id="PR01179">
    <property type="entry name" value="ODADCRBXLASE"/>
</dbReference>
<dbReference type="AlphaFoldDB" id="A0A9D1VB26"/>
<feature type="binding site" evidence="5">
    <location>
        <position position="239"/>
    </location>
    <ligand>
        <name>pyridoxal 5'-phosphate</name>
        <dbReference type="ChEBI" id="CHEBI:597326"/>
    </ligand>
</feature>
<dbReference type="InterPro" id="IPR022644">
    <property type="entry name" value="De-COase2_N"/>
</dbReference>
<dbReference type="FunFam" id="3.20.20.10:FF:000003">
    <property type="entry name" value="Diaminopimelate decarboxylase"/>
    <property type="match status" value="1"/>
</dbReference>
<evidence type="ECO:0000256" key="8">
    <source>
        <dbReference type="RuleBase" id="RU003738"/>
    </source>
</evidence>
<sequence>MHAFAYKNGSLHCEGVNLADIAAAVGTPTFVYSRKTITDDLAELQRALAPLDAHVAYAVKACSNKAILNLMARQGVGFDIVSGGELWRIVNAGGDPTLCTYAGVAKTEAEIRYALSLNIYCFNCESENELRQINRIAGEMGVKAPVAVRVNPNVDAHTHKYITTGTNENKFGVDISRIEELYATIAAEMPNLHIRGLQMHIGSQLTEVAPFVMAIEKVAPIALKFKELYGIEFWSIGGGIGIVYDGCLASGKPEWWAAHPEQITIQSYADAIVPLLKPLGLKILVEPGRRIIGNAAVMLTTCVCEKKGEAKTFKMIDAGMNDIIRPALYEGYHEIWPVSEHSGDTITADIVGPICESGDFQAQNRAIADVKPGEVLAEMSAGAYGFSMSSTYNSRPLAAEVLVDGDKWSIIRKRQTLEQIVEGEQLPE</sequence>
<comment type="similarity">
    <text evidence="5">Belongs to the Orn/Lys/Arg decarboxylase class-II family. LysA subfamily.</text>
</comment>
<dbReference type="Pfam" id="PF02784">
    <property type="entry name" value="Orn_Arg_deC_N"/>
    <property type="match status" value="1"/>
</dbReference>
<dbReference type="CDD" id="cd06828">
    <property type="entry name" value="PLPDE_III_DapDC"/>
    <property type="match status" value="1"/>
</dbReference>
<comment type="catalytic activity">
    <reaction evidence="5 8">
        <text>meso-2,6-diaminopimelate + H(+) = L-lysine + CO2</text>
        <dbReference type="Rhea" id="RHEA:15101"/>
        <dbReference type="ChEBI" id="CHEBI:15378"/>
        <dbReference type="ChEBI" id="CHEBI:16526"/>
        <dbReference type="ChEBI" id="CHEBI:32551"/>
        <dbReference type="ChEBI" id="CHEBI:57791"/>
        <dbReference type="EC" id="4.1.1.20"/>
    </reaction>
</comment>
<comment type="function">
    <text evidence="5">Specifically catalyzes the decarboxylation of meso-diaminopimelate (meso-DAP) to L-lysine.</text>
</comment>
<dbReference type="InterPro" id="IPR002986">
    <property type="entry name" value="DAP_deCOOHase_LysA"/>
</dbReference>
<dbReference type="Gene3D" id="2.40.37.10">
    <property type="entry name" value="Lyase, Ornithine Decarboxylase, Chain A, domain 1"/>
    <property type="match status" value="1"/>
</dbReference>
<feature type="modified residue" description="N6-(pyridoxal phosphate)lysine" evidence="5 7">
    <location>
        <position position="60"/>
    </location>
</feature>
<comment type="caution">
    <text evidence="10">The sequence shown here is derived from an EMBL/GenBank/DDBJ whole genome shotgun (WGS) entry which is preliminary data.</text>
</comment>
<dbReference type="PROSITE" id="PS00878">
    <property type="entry name" value="ODR_DC_2_1"/>
    <property type="match status" value="1"/>
</dbReference>
<evidence type="ECO:0000256" key="1">
    <source>
        <dbReference type="ARBA" id="ARBA00001933"/>
    </source>
</evidence>
<evidence type="ECO:0000256" key="3">
    <source>
        <dbReference type="ARBA" id="ARBA00022898"/>
    </source>
</evidence>
<evidence type="ECO:0000256" key="7">
    <source>
        <dbReference type="PIRSR" id="PIRSR600183-50"/>
    </source>
</evidence>
<protein>
    <recommendedName>
        <fullName evidence="5 6">Diaminopimelate decarboxylase</fullName>
        <shortName evidence="5">DAP decarboxylase</shortName>
        <shortName evidence="5">DAPDC</shortName>
        <ecNumber evidence="5 6">4.1.1.20</ecNumber>
    </recommendedName>
</protein>
<dbReference type="InterPro" id="IPR009006">
    <property type="entry name" value="Ala_racemase/Decarboxylase_C"/>
</dbReference>
<dbReference type="SUPFAM" id="SSF51419">
    <property type="entry name" value="PLP-binding barrel"/>
    <property type="match status" value="1"/>
</dbReference>
<evidence type="ECO:0000256" key="4">
    <source>
        <dbReference type="ARBA" id="ARBA00023239"/>
    </source>
</evidence>
<dbReference type="HAMAP" id="MF_02120">
    <property type="entry name" value="LysA"/>
    <property type="match status" value="1"/>
</dbReference>
<feature type="binding site" evidence="5">
    <location>
        <position position="356"/>
    </location>
    <ligand>
        <name>substrate</name>
    </ligand>
</feature>
<evidence type="ECO:0000256" key="6">
    <source>
        <dbReference type="NCBIfam" id="TIGR01048"/>
    </source>
</evidence>
<dbReference type="EMBL" id="DXFQ01000046">
    <property type="protein sequence ID" value="HIX19495.1"/>
    <property type="molecule type" value="Genomic_DNA"/>
</dbReference>
<evidence type="ECO:0000256" key="5">
    <source>
        <dbReference type="HAMAP-Rule" id="MF_02120"/>
    </source>
</evidence>
<comment type="cofactor">
    <cofactor evidence="1 5 7 8">
        <name>pyridoxal 5'-phosphate</name>
        <dbReference type="ChEBI" id="CHEBI:597326"/>
    </cofactor>
</comment>
<dbReference type="InterPro" id="IPR000183">
    <property type="entry name" value="Orn/DAP/Arg_de-COase"/>
</dbReference>
<accession>A0A9D1VB26</accession>
<feature type="domain" description="Orn/DAP/Arg decarboxylase 2 N-terminal" evidence="9">
    <location>
        <begin position="36"/>
        <end position="291"/>
    </location>
</feature>
<proteinExistence type="inferred from homology"/>
<feature type="binding site" evidence="5">
    <location>
        <position position="384"/>
    </location>
    <ligand>
        <name>substrate</name>
    </ligand>
</feature>
<reference evidence="10" key="2">
    <citation type="submission" date="2021-04" db="EMBL/GenBank/DDBJ databases">
        <authorList>
            <person name="Gilroy R."/>
        </authorList>
    </citation>
    <scope>NUCLEOTIDE SEQUENCE</scope>
    <source>
        <strain evidence="10">14975</strain>
    </source>
</reference>
<feature type="binding site" evidence="5">
    <location>
        <position position="289"/>
    </location>
    <ligand>
        <name>substrate</name>
    </ligand>
</feature>